<evidence type="ECO:0000313" key="3">
    <source>
        <dbReference type="Proteomes" id="UP001432146"/>
    </source>
</evidence>
<organism evidence="2 3">
    <name type="scientific">Tetragonisca angustula</name>
    <dbReference type="NCBI Taxonomy" id="166442"/>
    <lineage>
        <taxon>Eukaryota</taxon>
        <taxon>Metazoa</taxon>
        <taxon>Ecdysozoa</taxon>
        <taxon>Arthropoda</taxon>
        <taxon>Hexapoda</taxon>
        <taxon>Insecta</taxon>
        <taxon>Pterygota</taxon>
        <taxon>Neoptera</taxon>
        <taxon>Endopterygota</taxon>
        <taxon>Hymenoptera</taxon>
        <taxon>Apocrita</taxon>
        <taxon>Aculeata</taxon>
        <taxon>Apoidea</taxon>
        <taxon>Anthophila</taxon>
        <taxon>Apidae</taxon>
        <taxon>Tetragonisca</taxon>
    </lineage>
</organism>
<accession>A0AAW0ZNL1</accession>
<dbReference type="Proteomes" id="UP001432146">
    <property type="component" value="Unassembled WGS sequence"/>
</dbReference>
<keyword evidence="3" id="KW-1185">Reference proteome</keyword>
<gene>
    <name evidence="2" type="ORF">QLX08_008347</name>
</gene>
<sequence>MPRQKIEETTIPNNVPNTKRPCSISTEKSTKCLCKSNSNRSDHDTAKRTYRQTKRRKTSGNLPTINEMLQPTITLIDNTQDRFPPLKIVTTHRLPAGSNDPITLAYELRIYAGYSKSNLNVSEQTL</sequence>
<name>A0AAW0ZNL1_9HYME</name>
<proteinExistence type="predicted"/>
<dbReference type="AlphaFoldDB" id="A0AAW0ZNL1"/>
<feature type="region of interest" description="Disordered" evidence="1">
    <location>
        <begin position="1"/>
        <end position="65"/>
    </location>
</feature>
<reference evidence="2 3" key="1">
    <citation type="submission" date="2024-05" db="EMBL/GenBank/DDBJ databases">
        <title>The nuclear and mitochondrial genome assemblies of Tetragonisca angustula (Apidae: Meliponini), a tiny yet remarkable pollinator in the Neotropics.</title>
        <authorList>
            <person name="Ferrari R."/>
            <person name="Ricardo P.C."/>
            <person name="Dias F.C."/>
            <person name="Araujo N.S."/>
            <person name="Soares D.O."/>
            <person name="Zhou Q.-S."/>
            <person name="Zhu C.-D."/>
            <person name="Coutinho L."/>
            <person name="Airas M.C."/>
            <person name="Batista T.M."/>
        </authorList>
    </citation>
    <scope>NUCLEOTIDE SEQUENCE [LARGE SCALE GENOMIC DNA]</scope>
    <source>
        <strain evidence="2">ASF017062</strain>
        <tissue evidence="2">Abdomen</tissue>
    </source>
</reference>
<protein>
    <submittedName>
        <fullName evidence="2">Uncharacterized protein</fullName>
    </submittedName>
</protein>
<evidence type="ECO:0000256" key="1">
    <source>
        <dbReference type="SAM" id="MobiDB-lite"/>
    </source>
</evidence>
<feature type="compositionally biased region" description="Basic residues" evidence="1">
    <location>
        <begin position="48"/>
        <end position="58"/>
    </location>
</feature>
<dbReference type="EMBL" id="JAWNGG020000177">
    <property type="protein sequence ID" value="KAK9298273.1"/>
    <property type="molecule type" value="Genomic_DNA"/>
</dbReference>
<evidence type="ECO:0000313" key="2">
    <source>
        <dbReference type="EMBL" id="KAK9298273.1"/>
    </source>
</evidence>
<comment type="caution">
    <text evidence="2">The sequence shown here is derived from an EMBL/GenBank/DDBJ whole genome shotgun (WGS) entry which is preliminary data.</text>
</comment>